<sequence length="226" mass="24283">MIDLSTWNLTIPVGVPAAVISTPVLAGGYQDHYFQSKEGRLFFWAPVNGTTTANSTYPRSELRETFANGALRNWPYSAADNVLTATARITQVPSNGLIAFSQIHSKNGTSPPVMLGYQSFSPTGYGNVVISFRGNPASANATKIVLSSKIKLNQDFSYEVFLAKNGRLTIGLVEPGGAVKTWSGVLNSAWASHNLYFKAGVYTLDNNGNETSAGAAVFSTLKVEHR</sequence>
<dbReference type="OrthoDB" id="1113844at2"/>
<evidence type="ECO:0000259" key="1">
    <source>
        <dbReference type="Pfam" id="PF08787"/>
    </source>
</evidence>
<dbReference type="GO" id="GO:0016829">
    <property type="term" value="F:lyase activity"/>
    <property type="evidence" value="ECO:0007669"/>
    <property type="project" value="UniProtKB-KW"/>
</dbReference>
<feature type="domain" description="Alginate lyase 2" evidence="1">
    <location>
        <begin position="2"/>
        <end position="225"/>
    </location>
</feature>
<keyword evidence="5" id="KW-1185">Reference proteome</keyword>
<keyword evidence="3" id="KW-0456">Lyase</keyword>
<organism evidence="3 4">
    <name type="scientific">Ectopseudomonas alcaliphila</name>
    <dbReference type="NCBI Taxonomy" id="101564"/>
    <lineage>
        <taxon>Bacteria</taxon>
        <taxon>Pseudomonadati</taxon>
        <taxon>Pseudomonadota</taxon>
        <taxon>Gammaproteobacteria</taxon>
        <taxon>Pseudomonadales</taxon>
        <taxon>Pseudomonadaceae</taxon>
        <taxon>Ectopseudomonas</taxon>
    </lineage>
</organism>
<dbReference type="Gene3D" id="2.60.120.200">
    <property type="match status" value="1"/>
</dbReference>
<evidence type="ECO:0000313" key="3">
    <source>
        <dbReference type="EMBL" id="SDF48583.1"/>
    </source>
</evidence>
<dbReference type="AlphaFoldDB" id="A0A1G7LGL7"/>
<reference evidence="3 4" key="1">
    <citation type="submission" date="2016-10" db="EMBL/GenBank/DDBJ databases">
        <authorList>
            <person name="de Groot N.N."/>
        </authorList>
    </citation>
    <scope>NUCLEOTIDE SEQUENCE [LARGE SCALE GENOMIC DNA]</scope>
    <source>
        <strain evidence="3 4">JCM 10630</strain>
    </source>
</reference>
<proteinExistence type="predicted"/>
<evidence type="ECO:0000313" key="5">
    <source>
        <dbReference type="Proteomes" id="UP001278050"/>
    </source>
</evidence>
<dbReference type="EMBL" id="FNAE01000008">
    <property type="protein sequence ID" value="SDF48583.1"/>
    <property type="molecule type" value="Genomic_DNA"/>
</dbReference>
<dbReference type="RefSeq" id="WP_074681383.1">
    <property type="nucleotide sequence ID" value="NZ_CBCSET010000005.1"/>
</dbReference>
<protein>
    <submittedName>
        <fullName evidence="3">Alginate lyase</fullName>
    </submittedName>
    <submittedName>
        <fullName evidence="2">Polysaccharide lyase family 7 protein</fullName>
    </submittedName>
</protein>
<accession>A0A1G7LGL7</accession>
<name>A0A1G7LGL7_9GAMM</name>
<dbReference type="InterPro" id="IPR014895">
    <property type="entry name" value="Alginate_lyase_2"/>
</dbReference>
<dbReference type="Pfam" id="PF08787">
    <property type="entry name" value="Alginate_lyase2"/>
    <property type="match status" value="1"/>
</dbReference>
<dbReference type="Proteomes" id="UP000182413">
    <property type="component" value="Unassembled WGS sequence"/>
</dbReference>
<dbReference type="EMBL" id="JAWXXP010000001">
    <property type="protein sequence ID" value="MDX5995112.1"/>
    <property type="molecule type" value="Genomic_DNA"/>
</dbReference>
<reference evidence="2 5" key="2">
    <citation type="submission" date="2023-11" db="EMBL/GenBank/DDBJ databases">
        <title>MicrobeMod: A computational toolkit for identifying prokaryotic methylation and restriction-modification with nanopore sequencing.</title>
        <authorList>
            <person name="Crits-Christoph A."/>
            <person name="Kang S.C."/>
            <person name="Lee H."/>
            <person name="Ostrov N."/>
        </authorList>
    </citation>
    <scope>NUCLEOTIDE SEQUENCE [LARGE SCALE GENOMIC DNA]</scope>
    <source>
        <strain evidence="2 5">ATCC BAA-571</strain>
    </source>
</reference>
<evidence type="ECO:0000313" key="4">
    <source>
        <dbReference type="Proteomes" id="UP000182413"/>
    </source>
</evidence>
<dbReference type="InterPro" id="IPR013320">
    <property type="entry name" value="ConA-like_dom_sf"/>
</dbReference>
<dbReference type="SUPFAM" id="SSF49899">
    <property type="entry name" value="Concanavalin A-like lectins/glucanases"/>
    <property type="match status" value="1"/>
</dbReference>
<evidence type="ECO:0000313" key="2">
    <source>
        <dbReference type="EMBL" id="MDX5995112.1"/>
    </source>
</evidence>
<gene>
    <name evidence="3" type="ORF">SAMN05216575_108113</name>
    <name evidence="2" type="ORF">SIM71_23865</name>
</gene>
<dbReference type="Proteomes" id="UP001278050">
    <property type="component" value="Unassembled WGS sequence"/>
</dbReference>